<proteinExistence type="inferred from homology"/>
<dbReference type="Proteomes" id="UP000827092">
    <property type="component" value="Unassembled WGS sequence"/>
</dbReference>
<dbReference type="Pfam" id="PF03577">
    <property type="entry name" value="Peptidase_C69"/>
    <property type="match status" value="1"/>
</dbReference>
<dbReference type="Gene3D" id="3.60.60.10">
    <property type="entry name" value="Penicillin V Acylase, Chain A"/>
    <property type="match status" value="1"/>
</dbReference>
<name>A0AAV6VLG7_9ARAC</name>
<dbReference type="GO" id="GO:0070004">
    <property type="term" value="F:cysteine-type exopeptidase activity"/>
    <property type="evidence" value="ECO:0007669"/>
    <property type="project" value="InterPro"/>
</dbReference>
<dbReference type="GO" id="GO:0006508">
    <property type="term" value="P:proteolysis"/>
    <property type="evidence" value="ECO:0007669"/>
    <property type="project" value="InterPro"/>
</dbReference>
<protein>
    <recommendedName>
        <fullName evidence="4">Secernin-2</fullName>
    </recommendedName>
</protein>
<dbReference type="PANTHER" id="PTHR12994:SF17">
    <property type="entry name" value="LD30995P"/>
    <property type="match status" value="1"/>
</dbReference>
<evidence type="ECO:0008006" key="4">
    <source>
        <dbReference type="Google" id="ProtNLM"/>
    </source>
</evidence>
<organism evidence="2 3">
    <name type="scientific">Oedothorax gibbosus</name>
    <dbReference type="NCBI Taxonomy" id="931172"/>
    <lineage>
        <taxon>Eukaryota</taxon>
        <taxon>Metazoa</taxon>
        <taxon>Ecdysozoa</taxon>
        <taxon>Arthropoda</taxon>
        <taxon>Chelicerata</taxon>
        <taxon>Arachnida</taxon>
        <taxon>Araneae</taxon>
        <taxon>Araneomorphae</taxon>
        <taxon>Entelegynae</taxon>
        <taxon>Araneoidea</taxon>
        <taxon>Linyphiidae</taxon>
        <taxon>Erigoninae</taxon>
        <taxon>Oedothorax</taxon>
    </lineage>
</organism>
<evidence type="ECO:0000256" key="1">
    <source>
        <dbReference type="ARBA" id="ARBA00005705"/>
    </source>
</evidence>
<dbReference type="InterPro" id="IPR005322">
    <property type="entry name" value="Peptidase_C69"/>
</dbReference>
<dbReference type="AlphaFoldDB" id="A0AAV6VLG7"/>
<accession>A0AAV6VLG7</accession>
<keyword evidence="3" id="KW-1185">Reference proteome</keyword>
<comment type="similarity">
    <text evidence="1">Belongs to the peptidase C69 family. Secernin subfamily.</text>
</comment>
<gene>
    <name evidence="2" type="ORF">JTE90_014497</name>
</gene>
<reference evidence="2 3" key="1">
    <citation type="journal article" date="2022" name="Nat. Ecol. Evol.">
        <title>A masculinizing supergene underlies an exaggerated male reproductive morph in a spider.</title>
        <authorList>
            <person name="Hendrickx F."/>
            <person name="De Corte Z."/>
            <person name="Sonet G."/>
            <person name="Van Belleghem S.M."/>
            <person name="Kostlbacher S."/>
            <person name="Vangestel C."/>
        </authorList>
    </citation>
    <scope>NUCLEOTIDE SEQUENCE [LARGE SCALE GENOMIC DNA]</scope>
    <source>
        <strain evidence="2">W744_W776</strain>
    </source>
</reference>
<dbReference type="EMBL" id="JAFNEN010000064">
    <property type="protein sequence ID" value="KAG8196764.1"/>
    <property type="molecule type" value="Genomic_DNA"/>
</dbReference>
<dbReference type="GO" id="GO:0016805">
    <property type="term" value="F:dipeptidase activity"/>
    <property type="evidence" value="ECO:0007669"/>
    <property type="project" value="InterPro"/>
</dbReference>
<evidence type="ECO:0000313" key="3">
    <source>
        <dbReference type="Proteomes" id="UP000827092"/>
    </source>
</evidence>
<sequence>MCESSTSSKDRYPPRSCDTFAVLPTGTLDNCVVFGKNSDRPGDEVQEVIYVPATDHPQPSKVRCTYIEVKQVPHTYAVILSKPAWMWGAEMGANEHDVCIGNEAVWTVLNDDTDEIEKLLGMDLLRLGLERSKTALEAVHVIVALIDEYGMGGNCSDTLPNFTYHNSFLIADPEEVWILECAGTIWAAEKVTEGVRNISNELSIGTKIDLKSSNAEEFAIENGHWNSRRGVFNFKRAYDQNDCGIESSRYRAGKRLLRDLSKNGQFSATDMFTVLRDEPSGICMCPPDSFVSTGSQVSVLHKPGSGKPSCHWFTATPDPSQSVFKPFIFTQNVKFPDEVVSPIVGQSRKPDRRHELYKLHEKAVINVRRQKFAGSNLEKLEAKYVELVKEILSKGDEKQVADKLFYDTVKEECLMYN</sequence>
<dbReference type="PANTHER" id="PTHR12994">
    <property type="entry name" value="SECERNIN"/>
    <property type="match status" value="1"/>
</dbReference>
<evidence type="ECO:0000313" key="2">
    <source>
        <dbReference type="EMBL" id="KAG8196764.1"/>
    </source>
</evidence>
<comment type="caution">
    <text evidence="2">The sequence shown here is derived from an EMBL/GenBank/DDBJ whole genome shotgun (WGS) entry which is preliminary data.</text>
</comment>